<feature type="transmembrane region" description="Helical" evidence="1">
    <location>
        <begin position="6"/>
        <end position="28"/>
    </location>
</feature>
<evidence type="ECO:0000256" key="1">
    <source>
        <dbReference type="SAM" id="Phobius"/>
    </source>
</evidence>
<protein>
    <submittedName>
        <fullName evidence="2">Uncharacterized protein</fullName>
    </submittedName>
</protein>
<dbReference type="EMBL" id="BK014906">
    <property type="protein sequence ID" value="DAD81704.1"/>
    <property type="molecule type" value="Genomic_DNA"/>
</dbReference>
<name>A0A8S5MHL2_9CAUD</name>
<sequence>MIGDAMIITISVCLFIYLGLFDAISGILKRLVPVNPGKIGRLSEKLKCSKCISFWLTLAYGIACGGPVIRCILVSFLCALAALWIDLLLAYINKKYDRLWEDL</sequence>
<accession>A0A8S5MHL2</accession>
<keyword evidence="1" id="KW-0812">Transmembrane</keyword>
<organism evidence="2">
    <name type="scientific">Myoviridae sp. ct9Ns12</name>
    <dbReference type="NCBI Taxonomy" id="2826626"/>
    <lineage>
        <taxon>Viruses</taxon>
        <taxon>Duplodnaviria</taxon>
        <taxon>Heunggongvirae</taxon>
        <taxon>Uroviricota</taxon>
        <taxon>Caudoviricetes</taxon>
    </lineage>
</organism>
<proteinExistence type="predicted"/>
<feature type="transmembrane region" description="Helical" evidence="1">
    <location>
        <begin position="74"/>
        <end position="92"/>
    </location>
</feature>
<evidence type="ECO:0000313" key="2">
    <source>
        <dbReference type="EMBL" id="DAD81704.1"/>
    </source>
</evidence>
<keyword evidence="1" id="KW-1133">Transmembrane helix</keyword>
<reference evidence="2" key="1">
    <citation type="journal article" date="2021" name="Proc. Natl. Acad. Sci. U.S.A.">
        <title>A Catalog of Tens of Thousands of Viruses from Human Metagenomes Reveals Hidden Associations with Chronic Diseases.</title>
        <authorList>
            <person name="Tisza M.J."/>
            <person name="Buck C.B."/>
        </authorList>
    </citation>
    <scope>NUCLEOTIDE SEQUENCE</scope>
    <source>
        <strain evidence="2">Ct9Ns12</strain>
    </source>
</reference>
<keyword evidence="1" id="KW-0472">Membrane</keyword>
<feature type="transmembrane region" description="Helical" evidence="1">
    <location>
        <begin position="48"/>
        <end position="68"/>
    </location>
</feature>